<dbReference type="GO" id="GO:0003677">
    <property type="term" value="F:DNA binding"/>
    <property type="evidence" value="ECO:0007669"/>
    <property type="project" value="UniProtKB-UniRule"/>
</dbReference>
<feature type="region of interest" description="Disordered" evidence="6">
    <location>
        <begin position="307"/>
        <end position="326"/>
    </location>
</feature>
<dbReference type="InterPro" id="IPR044068">
    <property type="entry name" value="CB"/>
</dbReference>
<sequence length="427" mass="45557">MKPTGARRYVSLGGGLAVAVGAGGDKQFQARIRRPGAANATREPLGYFPATSVADARRKLLDVRADVKEGRDPAAARKRAEDGEIVTFAHLVDRYLARRQAGGLAPKTLIIETQALEPLRHALGDRPLADLSPRDFAAVVEREAGRLKEAGGTGRSANMSLAAVKRAYKHARRAGDYMAASPVAELGRPAREAARDRVLFDGRVLVDHLDRDRNEVGALAVALAGGGKFRTAPETRAALSLALVLGIRVGEAAALQWSAIHLDDDPPTLRIIKGKTKAAVRTLPLPGQAATLLRTLKARTGGGAYVFPATPAKRGSGRGEGRAPHLHPESISRALARIFEKLKIKAAVEHDLRRTCLSGIVELTGDDGLAERIAGHAGKTTLTRHYDQAKRLAPMLNALQQWADAVDDAAERRKAAEAAEAAERARS</sequence>
<dbReference type="SUPFAM" id="SSF56349">
    <property type="entry name" value="DNA breaking-rejoining enzymes"/>
    <property type="match status" value="1"/>
</dbReference>
<protein>
    <submittedName>
        <fullName evidence="9">Integrase or site-specific recombinase</fullName>
    </submittedName>
</protein>
<dbReference type="InterPro" id="IPR038488">
    <property type="entry name" value="Integrase_DNA-bd_sf"/>
</dbReference>
<evidence type="ECO:0000256" key="4">
    <source>
        <dbReference type="ARBA" id="ARBA00023172"/>
    </source>
</evidence>
<feature type="domain" description="Core-binding (CB)" evidence="8">
    <location>
        <begin position="86"/>
        <end position="172"/>
    </location>
</feature>
<name>A0A9W6GUP5_9HYPH</name>
<dbReference type="PROSITE" id="PS51900">
    <property type="entry name" value="CB"/>
    <property type="match status" value="1"/>
</dbReference>
<evidence type="ECO:0000313" key="9">
    <source>
        <dbReference type="EMBL" id="GLI93386.1"/>
    </source>
</evidence>
<comment type="similarity">
    <text evidence="1">Belongs to the 'phage' integrase family.</text>
</comment>
<dbReference type="PANTHER" id="PTHR30629">
    <property type="entry name" value="PROPHAGE INTEGRASE"/>
    <property type="match status" value="1"/>
</dbReference>
<keyword evidence="10" id="KW-1185">Reference proteome</keyword>
<dbReference type="EMBL" id="BSEC01000001">
    <property type="protein sequence ID" value="GLI93386.1"/>
    <property type="molecule type" value="Genomic_DNA"/>
</dbReference>
<dbReference type="PROSITE" id="PS51898">
    <property type="entry name" value="TYR_RECOMBINASE"/>
    <property type="match status" value="1"/>
</dbReference>
<evidence type="ECO:0000256" key="1">
    <source>
        <dbReference type="ARBA" id="ARBA00008857"/>
    </source>
</evidence>
<dbReference type="Gene3D" id="1.10.443.10">
    <property type="entry name" value="Intergrase catalytic core"/>
    <property type="match status" value="1"/>
</dbReference>
<evidence type="ECO:0000256" key="5">
    <source>
        <dbReference type="PROSITE-ProRule" id="PRU01248"/>
    </source>
</evidence>
<feature type="domain" description="Tyr recombinase" evidence="7">
    <location>
        <begin position="204"/>
        <end position="400"/>
    </location>
</feature>
<dbReference type="PANTHER" id="PTHR30629:SF2">
    <property type="entry name" value="PROPHAGE INTEGRASE INTS-RELATED"/>
    <property type="match status" value="1"/>
</dbReference>
<dbReference type="AlphaFoldDB" id="A0A9W6GUP5"/>
<evidence type="ECO:0000256" key="6">
    <source>
        <dbReference type="SAM" id="MobiDB-lite"/>
    </source>
</evidence>
<dbReference type="InterPro" id="IPR050808">
    <property type="entry name" value="Phage_Integrase"/>
</dbReference>
<evidence type="ECO:0000256" key="2">
    <source>
        <dbReference type="ARBA" id="ARBA00022908"/>
    </source>
</evidence>
<keyword evidence="4" id="KW-0233">DNA recombination</keyword>
<gene>
    <name evidence="9" type="ORF">LMG27198_23780</name>
</gene>
<dbReference type="InterPro" id="IPR010998">
    <property type="entry name" value="Integrase_recombinase_N"/>
</dbReference>
<dbReference type="InterPro" id="IPR002104">
    <property type="entry name" value="Integrase_catalytic"/>
</dbReference>
<keyword evidence="3 5" id="KW-0238">DNA-binding</keyword>
<dbReference type="RefSeq" id="WP_281803165.1">
    <property type="nucleotide sequence ID" value="NZ_BSEC01000001.1"/>
</dbReference>
<dbReference type="InterPro" id="IPR025166">
    <property type="entry name" value="Integrase_DNA_bind_dom"/>
</dbReference>
<evidence type="ECO:0000313" key="10">
    <source>
        <dbReference type="Proteomes" id="UP001144323"/>
    </source>
</evidence>
<accession>A0A9W6GUP5</accession>
<dbReference type="GO" id="GO:0015074">
    <property type="term" value="P:DNA integration"/>
    <property type="evidence" value="ECO:0007669"/>
    <property type="project" value="UniProtKB-KW"/>
</dbReference>
<dbReference type="InterPro" id="IPR013762">
    <property type="entry name" value="Integrase-like_cat_sf"/>
</dbReference>
<dbReference type="GO" id="GO:0006310">
    <property type="term" value="P:DNA recombination"/>
    <property type="evidence" value="ECO:0007669"/>
    <property type="project" value="UniProtKB-KW"/>
</dbReference>
<evidence type="ECO:0000259" key="8">
    <source>
        <dbReference type="PROSITE" id="PS51900"/>
    </source>
</evidence>
<proteinExistence type="inferred from homology"/>
<dbReference type="Gene3D" id="3.30.160.390">
    <property type="entry name" value="Integrase, DNA-binding domain"/>
    <property type="match status" value="1"/>
</dbReference>
<reference evidence="9" key="1">
    <citation type="journal article" date="2023" name="Int. J. Syst. Evol. Microbiol.">
        <title>Methylocystis iwaonis sp. nov., a type II methane-oxidizing bacterium from surface soil of a rice paddy field in Japan, and emended description of the genus Methylocystis (ex Whittenbury et al. 1970) Bowman et al. 1993.</title>
        <authorList>
            <person name="Kaise H."/>
            <person name="Sawadogo J.B."/>
            <person name="Alam M.S."/>
            <person name="Ueno C."/>
            <person name="Dianou D."/>
            <person name="Shinjo R."/>
            <person name="Asakawa S."/>
        </authorList>
    </citation>
    <scope>NUCLEOTIDE SEQUENCE</scope>
    <source>
        <strain evidence="9">LMG27198</strain>
    </source>
</reference>
<dbReference type="Pfam" id="PF13356">
    <property type="entry name" value="Arm-DNA-bind_3"/>
    <property type="match status" value="1"/>
</dbReference>
<dbReference type="Gene3D" id="1.10.150.130">
    <property type="match status" value="1"/>
</dbReference>
<organism evidence="9 10">
    <name type="scientific">Methylocystis echinoides</name>
    <dbReference type="NCBI Taxonomy" id="29468"/>
    <lineage>
        <taxon>Bacteria</taxon>
        <taxon>Pseudomonadati</taxon>
        <taxon>Pseudomonadota</taxon>
        <taxon>Alphaproteobacteria</taxon>
        <taxon>Hyphomicrobiales</taxon>
        <taxon>Methylocystaceae</taxon>
        <taxon>Methylocystis</taxon>
    </lineage>
</organism>
<evidence type="ECO:0000259" key="7">
    <source>
        <dbReference type="PROSITE" id="PS51898"/>
    </source>
</evidence>
<dbReference type="Pfam" id="PF00589">
    <property type="entry name" value="Phage_integrase"/>
    <property type="match status" value="1"/>
</dbReference>
<comment type="caution">
    <text evidence="9">The sequence shown here is derived from an EMBL/GenBank/DDBJ whole genome shotgun (WGS) entry which is preliminary data.</text>
</comment>
<evidence type="ECO:0000256" key="3">
    <source>
        <dbReference type="ARBA" id="ARBA00023125"/>
    </source>
</evidence>
<dbReference type="Proteomes" id="UP001144323">
    <property type="component" value="Unassembled WGS sequence"/>
</dbReference>
<feature type="compositionally biased region" description="Basic and acidic residues" evidence="6">
    <location>
        <begin position="317"/>
        <end position="326"/>
    </location>
</feature>
<keyword evidence="2" id="KW-0229">DNA integration</keyword>
<dbReference type="InterPro" id="IPR011010">
    <property type="entry name" value="DNA_brk_join_enz"/>
</dbReference>